<keyword evidence="14" id="KW-0675">Receptor</keyword>
<feature type="region of interest" description="Disordered" evidence="10">
    <location>
        <begin position="532"/>
        <end position="555"/>
    </location>
</feature>
<sequence length="936" mass="101876">MHKNNLLAKSVRFALIGGVAATALNVPLVMAADEAGADKKVERIEVTGSRIKRTDMEAASPVLVMNRDELEATGMISIGDILQTIPAAGSALNTAFNNGGDGSTNMDLRNLGAQRLLVLVNGKRWISSLGSTVDLNTIPTSTIERIEVLKDGASAVYGSDAIAGVVNIITRKNFEGVEVSVYGGQNAKYDDGRQYTADFTVGSVSEKGGLLFNMAHVTQQPIWAGDRDISDTGYSSTADNTRIRVKGSQLNQANQDALAAIGKPNSSGIYDYMSKEGTGANVGMDQFRPRTGSDVYNYAPDNYLSTPQNRNSFYVQGFYDISDNLRVVSDFMMTNRKSSQELAPMPLTLGASFGAAASRVDIGANNIYNPFGETLYGDSARAVANGKPAGYVPYALQRRMVEAGSRQYNQNDTTYRAMVGLEGNINDNWSWTASYIYGQNNQDVLTTGLLNLTRINQALGDNCNASNGCVALNLFGGPGSVTQDMVDYITFDSVSRSGLTMKDYTFNIAGDLFDLPAGPVGLALGLERREETGFDTPDPLTVTGESSGNQRDATSGGFRLDEAYAELAIPVIESLLITPAIRVSDHDAYGNNTTGKVGAEFRPMDDMLLRGTWAQGYRAPSISDLYAGSADSYPTWNDPCNTRDSKGNVLNISGLPGCAGVPDGYRQANTQIRISQVSSPDLKPETSESYTFGAVYNPSWLEGAEFTVDYYNIKVEDAIGRYGHTIIARECATGDKISSCDKIDRDSLGNIVDLRNFLQNAGTYEVEGIDFFTAYRFPETSFGSFKTSLDLAYVLGNEFDGEDRAGIQYGDGGFPELKGSLNIDWAMGDWDAHWKMRYVGELTSDFYANDPDNYDFYKDNGYRETFSAYMVHNVSVGYNIEDYNTKISLGINNLFAKEPQAEGPTNNEALSSNNFSVTEYDVNMDRFIYLRATTKF</sequence>
<evidence type="ECO:0000256" key="7">
    <source>
        <dbReference type="ARBA" id="ARBA00023237"/>
    </source>
</evidence>
<feature type="compositionally biased region" description="Polar residues" evidence="10">
    <location>
        <begin position="543"/>
        <end position="553"/>
    </location>
</feature>
<evidence type="ECO:0000313" key="14">
    <source>
        <dbReference type="EMBL" id="MCG9963927.1"/>
    </source>
</evidence>
<keyword evidence="7 8" id="KW-0998">Cell outer membrane</keyword>
<keyword evidence="6 8" id="KW-0472">Membrane</keyword>
<dbReference type="Gene3D" id="2.170.130.10">
    <property type="entry name" value="TonB-dependent receptor, plug domain"/>
    <property type="match status" value="1"/>
</dbReference>
<dbReference type="Pfam" id="PF00593">
    <property type="entry name" value="TonB_dep_Rec_b-barrel"/>
    <property type="match status" value="1"/>
</dbReference>
<keyword evidence="3 8" id="KW-1134">Transmembrane beta strand</keyword>
<dbReference type="InterPro" id="IPR037066">
    <property type="entry name" value="Plug_dom_sf"/>
</dbReference>
<evidence type="ECO:0000256" key="3">
    <source>
        <dbReference type="ARBA" id="ARBA00022452"/>
    </source>
</evidence>
<name>A0ABS9QUA4_9GAMM</name>
<evidence type="ECO:0000256" key="8">
    <source>
        <dbReference type="PROSITE-ProRule" id="PRU01360"/>
    </source>
</evidence>
<accession>A0ABS9QUA4</accession>
<comment type="similarity">
    <text evidence="8 9">Belongs to the TonB-dependent receptor family.</text>
</comment>
<evidence type="ECO:0000256" key="4">
    <source>
        <dbReference type="ARBA" id="ARBA00022692"/>
    </source>
</evidence>
<evidence type="ECO:0000256" key="9">
    <source>
        <dbReference type="RuleBase" id="RU003357"/>
    </source>
</evidence>
<protein>
    <submittedName>
        <fullName evidence="14">TonB-dependent receptor</fullName>
    </submittedName>
</protein>
<evidence type="ECO:0000256" key="6">
    <source>
        <dbReference type="ARBA" id="ARBA00023136"/>
    </source>
</evidence>
<dbReference type="Pfam" id="PF07715">
    <property type="entry name" value="Plug"/>
    <property type="match status" value="1"/>
</dbReference>
<dbReference type="PROSITE" id="PS52016">
    <property type="entry name" value="TONB_DEPENDENT_REC_3"/>
    <property type="match status" value="1"/>
</dbReference>
<dbReference type="EMBL" id="JACSDI010000003">
    <property type="protein sequence ID" value="MCG9963927.1"/>
    <property type="molecule type" value="Genomic_DNA"/>
</dbReference>
<dbReference type="RefSeq" id="WP_240130594.1">
    <property type="nucleotide sequence ID" value="NZ_JACSDI010000003.1"/>
</dbReference>
<feature type="signal peptide" evidence="11">
    <location>
        <begin position="1"/>
        <end position="31"/>
    </location>
</feature>
<dbReference type="PANTHER" id="PTHR47234:SF2">
    <property type="entry name" value="TONB-DEPENDENT RECEPTOR"/>
    <property type="match status" value="1"/>
</dbReference>
<evidence type="ECO:0000256" key="5">
    <source>
        <dbReference type="ARBA" id="ARBA00023077"/>
    </source>
</evidence>
<feature type="domain" description="TonB-dependent receptor plug" evidence="13">
    <location>
        <begin position="56"/>
        <end position="165"/>
    </location>
</feature>
<evidence type="ECO:0000256" key="1">
    <source>
        <dbReference type="ARBA" id="ARBA00004571"/>
    </source>
</evidence>
<gene>
    <name evidence="14" type="ORF">H9J30_08345</name>
</gene>
<dbReference type="Proteomes" id="UP000829384">
    <property type="component" value="Unassembled WGS sequence"/>
</dbReference>
<dbReference type="InterPro" id="IPR039426">
    <property type="entry name" value="TonB-dep_rcpt-like"/>
</dbReference>
<keyword evidence="11" id="KW-0732">Signal</keyword>
<feature type="domain" description="TonB-dependent receptor-like beta-barrel" evidence="12">
    <location>
        <begin position="399"/>
        <end position="894"/>
    </location>
</feature>
<proteinExistence type="inferred from homology"/>
<dbReference type="InterPro" id="IPR036942">
    <property type="entry name" value="Beta-barrel_TonB_sf"/>
</dbReference>
<evidence type="ECO:0000256" key="11">
    <source>
        <dbReference type="SAM" id="SignalP"/>
    </source>
</evidence>
<evidence type="ECO:0000259" key="12">
    <source>
        <dbReference type="Pfam" id="PF00593"/>
    </source>
</evidence>
<keyword evidence="5 9" id="KW-0798">TonB box</keyword>
<comment type="caution">
    <text evidence="14">The sequence shown here is derived from an EMBL/GenBank/DDBJ whole genome shotgun (WGS) entry which is preliminary data.</text>
</comment>
<dbReference type="InterPro" id="IPR000531">
    <property type="entry name" value="Beta-barrel_TonB"/>
</dbReference>
<dbReference type="Gene3D" id="2.40.170.20">
    <property type="entry name" value="TonB-dependent receptor, beta-barrel domain"/>
    <property type="match status" value="1"/>
</dbReference>
<organism evidence="14 15">
    <name type="scientific">Shewanella cutis</name>
    <dbReference type="NCBI Taxonomy" id="2766780"/>
    <lineage>
        <taxon>Bacteria</taxon>
        <taxon>Pseudomonadati</taxon>
        <taxon>Pseudomonadota</taxon>
        <taxon>Gammaproteobacteria</taxon>
        <taxon>Alteromonadales</taxon>
        <taxon>Shewanellaceae</taxon>
        <taxon>Shewanella</taxon>
    </lineage>
</organism>
<dbReference type="SUPFAM" id="SSF56935">
    <property type="entry name" value="Porins"/>
    <property type="match status" value="1"/>
</dbReference>
<evidence type="ECO:0000259" key="13">
    <source>
        <dbReference type="Pfam" id="PF07715"/>
    </source>
</evidence>
<comment type="subcellular location">
    <subcellularLocation>
        <location evidence="1 8">Cell outer membrane</location>
        <topology evidence="1 8">Multi-pass membrane protein</topology>
    </subcellularLocation>
</comment>
<evidence type="ECO:0000256" key="10">
    <source>
        <dbReference type="SAM" id="MobiDB-lite"/>
    </source>
</evidence>
<keyword evidence="4 8" id="KW-0812">Transmembrane</keyword>
<evidence type="ECO:0000256" key="2">
    <source>
        <dbReference type="ARBA" id="ARBA00022448"/>
    </source>
</evidence>
<dbReference type="PANTHER" id="PTHR47234">
    <property type="match status" value="1"/>
</dbReference>
<evidence type="ECO:0000313" key="15">
    <source>
        <dbReference type="Proteomes" id="UP000829384"/>
    </source>
</evidence>
<feature type="chain" id="PRO_5046784368" evidence="11">
    <location>
        <begin position="32"/>
        <end position="936"/>
    </location>
</feature>
<keyword evidence="15" id="KW-1185">Reference proteome</keyword>
<dbReference type="InterPro" id="IPR012910">
    <property type="entry name" value="Plug_dom"/>
</dbReference>
<reference evidence="14 15" key="1">
    <citation type="submission" date="2020-08" db="EMBL/GenBank/DDBJ databases">
        <title>Whole genome sequence of Shewanella sp strain PS-2.</title>
        <authorList>
            <person name="Das S.K."/>
        </authorList>
    </citation>
    <scope>NUCLEOTIDE SEQUENCE [LARGE SCALE GENOMIC DNA]</scope>
    <source>
        <strain evidence="14 15">PS-2</strain>
    </source>
</reference>
<keyword evidence="2 8" id="KW-0813">Transport</keyword>